<proteinExistence type="predicted"/>
<dbReference type="Pfam" id="PF00078">
    <property type="entry name" value="RVT_1"/>
    <property type="match status" value="1"/>
</dbReference>
<accession>A0A016SRK5</accession>
<comment type="caution">
    <text evidence="3">The sequence shown here is derived from an EMBL/GenBank/DDBJ whole genome shotgun (WGS) entry which is preliminary data.</text>
</comment>
<reference evidence="4" key="1">
    <citation type="journal article" date="2015" name="Nat. Genet.">
        <title>The genome and transcriptome of the zoonotic hookworm Ancylostoma ceylanicum identify infection-specific gene families.</title>
        <authorList>
            <person name="Schwarz E.M."/>
            <person name="Hu Y."/>
            <person name="Antoshechkin I."/>
            <person name="Miller M.M."/>
            <person name="Sternberg P.W."/>
            <person name="Aroian R.V."/>
        </authorList>
    </citation>
    <scope>NUCLEOTIDE SEQUENCE</scope>
    <source>
        <strain evidence="4">HY135</strain>
    </source>
</reference>
<evidence type="ECO:0000256" key="1">
    <source>
        <dbReference type="SAM" id="Coils"/>
    </source>
</evidence>
<name>A0A016SRK5_9BILA</name>
<dbReference type="SUPFAM" id="SSF56672">
    <property type="entry name" value="DNA/RNA polymerases"/>
    <property type="match status" value="1"/>
</dbReference>
<organism evidence="3 4">
    <name type="scientific">Ancylostoma ceylanicum</name>
    <dbReference type="NCBI Taxonomy" id="53326"/>
    <lineage>
        <taxon>Eukaryota</taxon>
        <taxon>Metazoa</taxon>
        <taxon>Ecdysozoa</taxon>
        <taxon>Nematoda</taxon>
        <taxon>Chromadorea</taxon>
        <taxon>Rhabditida</taxon>
        <taxon>Rhabditina</taxon>
        <taxon>Rhabditomorpha</taxon>
        <taxon>Strongyloidea</taxon>
        <taxon>Ancylostomatidae</taxon>
        <taxon>Ancylostomatinae</taxon>
        <taxon>Ancylostoma</taxon>
    </lineage>
</organism>
<sequence length="389" mass="44620">MLCERITTAGLPDPSGPIDSVWVDAASTILKCARDTLGETKGGKRGNRAAWFWNEHLQRVVKAKKDAFKAWQKTMTLEALAEYKRKKKETKAEVAKAKNAAMDELYEKLDSTQGEKHVFRLAKARHKASLDLSEVRAVKNEDGKVLRDPVAVKQRWRTYFSHLLNEEFPRKERVSIPPTAGPIQPWTIEEVRKVVKKMKVGKAAGPDGVPLEVWKSLGELGLQWLTTFFNNITWSARIPQAWRDSIIVPIFKKKGDVMDCTNYRGIKLIAHTMKIYERLVDMRLSGVVEIAPDQFGFIPERSAIDAIFIARQVMEKYREKNKPCHIAFLDLEKAYDRLPRSILWEVMRERGIPEYMQNVPHTAFELTLCKGRRKIFCDPKIGATRPDCK</sequence>
<gene>
    <name evidence="3" type="primary">Acey_s0187.g1110</name>
    <name evidence="3" type="ORF">Y032_0187g1110</name>
</gene>
<dbReference type="Proteomes" id="UP000024635">
    <property type="component" value="Unassembled WGS sequence"/>
</dbReference>
<evidence type="ECO:0000259" key="2">
    <source>
        <dbReference type="Pfam" id="PF00078"/>
    </source>
</evidence>
<dbReference type="OrthoDB" id="5866776at2759"/>
<dbReference type="InterPro" id="IPR000477">
    <property type="entry name" value="RT_dom"/>
</dbReference>
<dbReference type="STRING" id="53326.A0A016SRK5"/>
<evidence type="ECO:0000313" key="4">
    <source>
        <dbReference type="Proteomes" id="UP000024635"/>
    </source>
</evidence>
<keyword evidence="1" id="KW-0175">Coiled coil</keyword>
<keyword evidence="4" id="KW-1185">Reference proteome</keyword>
<dbReference type="EMBL" id="JARK01001523">
    <property type="protein sequence ID" value="EYB92992.1"/>
    <property type="molecule type" value="Genomic_DNA"/>
</dbReference>
<feature type="domain" description="Reverse transcriptase" evidence="2">
    <location>
        <begin position="252"/>
        <end position="355"/>
    </location>
</feature>
<dbReference type="PANTHER" id="PTHR19446">
    <property type="entry name" value="REVERSE TRANSCRIPTASES"/>
    <property type="match status" value="1"/>
</dbReference>
<dbReference type="InterPro" id="IPR043502">
    <property type="entry name" value="DNA/RNA_pol_sf"/>
</dbReference>
<protein>
    <recommendedName>
        <fullName evidence="2">Reverse transcriptase domain-containing protein</fullName>
    </recommendedName>
</protein>
<feature type="coiled-coil region" evidence="1">
    <location>
        <begin position="80"/>
        <end position="115"/>
    </location>
</feature>
<evidence type="ECO:0000313" key="3">
    <source>
        <dbReference type="EMBL" id="EYB92992.1"/>
    </source>
</evidence>
<dbReference type="AlphaFoldDB" id="A0A016SRK5"/>
<dbReference type="CDD" id="cd01650">
    <property type="entry name" value="RT_nLTR_like"/>
    <property type="match status" value="1"/>
</dbReference>